<gene>
    <name evidence="2" type="ORF">N0F65_008889</name>
</gene>
<sequence length="254" mass="28394">MSFFTRTQSRDSLSSAMSSENLGVLRRSYSIGDTFCSVTSTASTSSSTSSSMTASLLSASAVNCEVYAEAWMFWLRGGQSAARREGSPPPPSSQRFTKVYAVLRNEFLFFYRADKMSVRVSELHRLPLLQIAVARSCYTPMTGAFHVEDPHGETMELYLYDRNDENMQVRWEDALEQAADMTDAKLAALNMRVDALPRRSMYRGSLQSVRRSESSSSLRETLSRKVASLKSLVRSSSTTHLPRRASMIALPQHP</sequence>
<dbReference type="EMBL" id="DAKRPA010000110">
    <property type="protein sequence ID" value="DAZ98303.1"/>
    <property type="molecule type" value="Genomic_DNA"/>
</dbReference>
<organism evidence="2 3">
    <name type="scientific">Lagenidium giganteum</name>
    <dbReference type="NCBI Taxonomy" id="4803"/>
    <lineage>
        <taxon>Eukaryota</taxon>
        <taxon>Sar</taxon>
        <taxon>Stramenopiles</taxon>
        <taxon>Oomycota</taxon>
        <taxon>Peronosporomycetes</taxon>
        <taxon>Pythiales</taxon>
        <taxon>Pythiaceae</taxon>
    </lineage>
</organism>
<comment type="caution">
    <text evidence="2">The sequence shown here is derived from an EMBL/GenBank/DDBJ whole genome shotgun (WGS) entry which is preliminary data.</text>
</comment>
<dbReference type="SUPFAM" id="SSF50729">
    <property type="entry name" value="PH domain-like"/>
    <property type="match status" value="1"/>
</dbReference>
<protein>
    <recommendedName>
        <fullName evidence="4">PH domain-containing protein</fullName>
    </recommendedName>
</protein>
<dbReference type="AlphaFoldDB" id="A0AAV2YYP3"/>
<evidence type="ECO:0000313" key="2">
    <source>
        <dbReference type="EMBL" id="DAZ98303.1"/>
    </source>
</evidence>
<name>A0AAV2YYP3_9STRA</name>
<dbReference type="Proteomes" id="UP001146120">
    <property type="component" value="Unassembled WGS sequence"/>
</dbReference>
<evidence type="ECO:0000256" key="1">
    <source>
        <dbReference type="SAM" id="MobiDB-lite"/>
    </source>
</evidence>
<accession>A0AAV2YYP3</accession>
<reference evidence="2" key="1">
    <citation type="submission" date="2022-11" db="EMBL/GenBank/DDBJ databases">
        <authorList>
            <person name="Morgan W.R."/>
            <person name="Tartar A."/>
        </authorList>
    </citation>
    <scope>NUCLEOTIDE SEQUENCE</scope>
    <source>
        <strain evidence="2">ARSEF 373</strain>
    </source>
</reference>
<reference evidence="2" key="2">
    <citation type="journal article" date="2023" name="Microbiol Resour">
        <title>Decontamination and Annotation of the Draft Genome Sequence of the Oomycete Lagenidium giganteum ARSEF 373.</title>
        <authorList>
            <person name="Morgan W.R."/>
            <person name="Tartar A."/>
        </authorList>
    </citation>
    <scope>NUCLEOTIDE SEQUENCE</scope>
    <source>
        <strain evidence="2">ARSEF 373</strain>
    </source>
</reference>
<proteinExistence type="predicted"/>
<evidence type="ECO:0008006" key="4">
    <source>
        <dbReference type="Google" id="ProtNLM"/>
    </source>
</evidence>
<keyword evidence="3" id="KW-1185">Reference proteome</keyword>
<feature type="region of interest" description="Disordered" evidence="1">
    <location>
        <begin position="234"/>
        <end position="254"/>
    </location>
</feature>
<evidence type="ECO:0000313" key="3">
    <source>
        <dbReference type="Proteomes" id="UP001146120"/>
    </source>
</evidence>